<reference evidence="4" key="1">
    <citation type="submission" date="2016-08" db="EMBL/GenBank/DDBJ databases">
        <authorList>
            <person name="Varghese N."/>
            <person name="Submissions Spin"/>
        </authorList>
    </citation>
    <scope>NUCLEOTIDE SEQUENCE [LARGE SCALE GENOMIC DNA]</scope>
    <source>
        <strain evidence="4">REICA_082</strain>
    </source>
</reference>
<dbReference type="OrthoDB" id="9798229at2"/>
<keyword evidence="4" id="KW-1185">Reference proteome</keyword>
<protein>
    <submittedName>
        <fullName evidence="3">2OG-Fe(II) oxygenase superfamily protein</fullName>
    </submittedName>
</protein>
<dbReference type="GO" id="GO:0046872">
    <property type="term" value="F:metal ion binding"/>
    <property type="evidence" value="ECO:0007669"/>
    <property type="project" value="UniProtKB-KW"/>
</dbReference>
<feature type="domain" description="Fe2OG dioxygenase" evidence="2">
    <location>
        <begin position="140"/>
        <end position="235"/>
    </location>
</feature>
<dbReference type="EMBL" id="FMAY01000007">
    <property type="protein sequence ID" value="SCC18705.1"/>
    <property type="molecule type" value="Genomic_DNA"/>
</dbReference>
<evidence type="ECO:0000313" key="3">
    <source>
        <dbReference type="EMBL" id="SCC18705.1"/>
    </source>
</evidence>
<accession>A0A1C4CHY5</accession>
<dbReference type="InterPro" id="IPR005123">
    <property type="entry name" value="Oxoglu/Fe-dep_dioxygenase_dom"/>
</dbReference>
<organism evidence="3 4">
    <name type="scientific">Kosakonia oryzendophytica</name>
    <dbReference type="NCBI Taxonomy" id="1005665"/>
    <lineage>
        <taxon>Bacteria</taxon>
        <taxon>Pseudomonadati</taxon>
        <taxon>Pseudomonadota</taxon>
        <taxon>Gammaproteobacteria</taxon>
        <taxon>Enterobacterales</taxon>
        <taxon>Enterobacteriaceae</taxon>
        <taxon>Kosakonia</taxon>
    </lineage>
</organism>
<keyword evidence="1" id="KW-0408">Iron</keyword>
<evidence type="ECO:0000256" key="1">
    <source>
        <dbReference type="RuleBase" id="RU003682"/>
    </source>
</evidence>
<keyword evidence="1" id="KW-0560">Oxidoreductase</keyword>
<dbReference type="PROSITE" id="PS51471">
    <property type="entry name" value="FE2OG_OXY"/>
    <property type="match status" value="1"/>
</dbReference>
<dbReference type="RefSeq" id="WP_061496342.1">
    <property type="nucleotide sequence ID" value="NZ_CP115659.1"/>
</dbReference>
<gene>
    <name evidence="3" type="ORF">GA0061071_107258</name>
</gene>
<proteinExistence type="inferred from homology"/>
<dbReference type="AlphaFoldDB" id="A0A1C4CHY5"/>
<name>A0A1C4CHY5_9ENTR</name>
<evidence type="ECO:0000313" key="4">
    <source>
        <dbReference type="Proteomes" id="UP000198975"/>
    </source>
</evidence>
<evidence type="ECO:0000259" key="2">
    <source>
        <dbReference type="PROSITE" id="PS51471"/>
    </source>
</evidence>
<dbReference type="Proteomes" id="UP000198975">
    <property type="component" value="Unassembled WGS sequence"/>
</dbReference>
<comment type="similarity">
    <text evidence="1">Belongs to the iron/ascorbate-dependent oxidoreductase family.</text>
</comment>
<sequence>MSEHVESIVDKLKAFNSTLSEAEQANYKLLLGLAAGGLSPDFNVPIDKEETDAFNTVTDCLAKLQPYSNRISPNGIAYRGRPEFMTDELLQSLQHEARSIRKDAVDNKDHFLGCGAPIADEFSKSTELTEFVRLHAGEVLPTGIASFIYYDKAGQGIDPHIDTDIFSLNVLLMLEHTNPDETGSCLVVFPSHSEPERINLKPGELVIMFAGSITHGREHIKENEKVSILTFGFHPLGI</sequence>
<dbReference type="Gene3D" id="2.60.120.620">
    <property type="entry name" value="q2cbj1_9rhob like domain"/>
    <property type="match status" value="1"/>
</dbReference>
<keyword evidence="1" id="KW-0479">Metal-binding</keyword>
<dbReference type="GO" id="GO:0016491">
    <property type="term" value="F:oxidoreductase activity"/>
    <property type="evidence" value="ECO:0007669"/>
    <property type="project" value="UniProtKB-KW"/>
</dbReference>